<comment type="caution">
    <text evidence="1">The sequence shown here is derived from an EMBL/GenBank/DDBJ whole genome shotgun (WGS) entry which is preliminary data.</text>
</comment>
<dbReference type="EMBL" id="JBBGZA010000001">
    <property type="protein sequence ID" value="MEJ5093045.1"/>
    <property type="molecule type" value="Genomic_DNA"/>
</dbReference>
<sequence>MMPESQPAPEPLYWSHRAEQELENAQRAKHPAAVKAHYLLAGYYLDRLYGPDSDANGTDSKG</sequence>
<dbReference type="RefSeq" id="WP_239555203.1">
    <property type="nucleotide sequence ID" value="NZ_JBBGZA010000001.1"/>
</dbReference>
<proteinExistence type="predicted"/>
<dbReference type="Proteomes" id="UP001380365">
    <property type="component" value="Unassembled WGS sequence"/>
</dbReference>
<gene>
    <name evidence="1" type="ORF">WH159_00540</name>
</gene>
<evidence type="ECO:0000313" key="2">
    <source>
        <dbReference type="Proteomes" id="UP001380365"/>
    </source>
</evidence>
<keyword evidence="2" id="KW-1185">Reference proteome</keyword>
<evidence type="ECO:0008006" key="3">
    <source>
        <dbReference type="Google" id="ProtNLM"/>
    </source>
</evidence>
<protein>
    <recommendedName>
        <fullName evidence="3">DUF4167 domain-containing protein</fullName>
    </recommendedName>
</protein>
<reference evidence="1 2" key="1">
    <citation type="submission" date="2023-12" db="EMBL/GenBank/DDBJ databases">
        <title>Gut-associated functions are favored during microbiome assembly across C. elegans life.</title>
        <authorList>
            <person name="Zimmermann J."/>
        </authorList>
    </citation>
    <scope>NUCLEOTIDE SEQUENCE [LARGE SCALE GENOMIC DNA]</scope>
    <source>
        <strain evidence="1 2">JUb134</strain>
    </source>
</reference>
<name>A0ABU8Q0L9_9SPHN</name>
<organism evidence="1 2">
    <name type="scientific">Sphingomonas molluscorum</name>
    <dbReference type="NCBI Taxonomy" id="418184"/>
    <lineage>
        <taxon>Bacteria</taxon>
        <taxon>Pseudomonadati</taxon>
        <taxon>Pseudomonadota</taxon>
        <taxon>Alphaproteobacteria</taxon>
        <taxon>Sphingomonadales</taxon>
        <taxon>Sphingomonadaceae</taxon>
        <taxon>Sphingomonas</taxon>
    </lineage>
</organism>
<accession>A0ABU8Q0L9</accession>
<evidence type="ECO:0000313" key="1">
    <source>
        <dbReference type="EMBL" id="MEJ5093045.1"/>
    </source>
</evidence>